<comment type="caution">
    <text evidence="4">The sequence shown here is derived from an EMBL/GenBank/DDBJ whole genome shotgun (WGS) entry which is preliminary data.</text>
</comment>
<reference evidence="4" key="1">
    <citation type="submission" date="2019-02" db="EMBL/GenBank/DDBJ databases">
        <title>Halonotius sp. a new haloarchaeum isolated from saline soil.</title>
        <authorList>
            <person name="Duran-Viseras A."/>
            <person name="Sanchez-Porro C."/>
            <person name="Ventosa A."/>
        </authorList>
    </citation>
    <scope>NUCLEOTIDE SEQUENCE</scope>
    <source>
        <strain evidence="4">F15B</strain>
    </source>
</reference>
<evidence type="ECO:0000313" key="4">
    <source>
        <dbReference type="EMBL" id="TQQ78582.1"/>
    </source>
</evidence>
<dbReference type="SUPFAM" id="SSF53756">
    <property type="entry name" value="UDP-Glycosyltransferase/glycogen phosphorylase"/>
    <property type="match status" value="1"/>
</dbReference>
<dbReference type="PANTHER" id="PTHR46401:SF2">
    <property type="entry name" value="GLYCOSYLTRANSFERASE WBBK-RELATED"/>
    <property type="match status" value="1"/>
</dbReference>
<dbReference type="GO" id="GO:0016757">
    <property type="term" value="F:glycosyltransferase activity"/>
    <property type="evidence" value="ECO:0007669"/>
    <property type="project" value="InterPro"/>
</dbReference>
<dbReference type="Pfam" id="PF13439">
    <property type="entry name" value="Glyco_transf_4"/>
    <property type="match status" value="1"/>
</dbReference>
<evidence type="ECO:0000259" key="3">
    <source>
        <dbReference type="Pfam" id="PF13439"/>
    </source>
</evidence>
<feature type="domain" description="Glycosyl transferase family 1" evidence="2">
    <location>
        <begin position="227"/>
        <end position="360"/>
    </location>
</feature>
<proteinExistence type="predicted"/>
<evidence type="ECO:0000313" key="5">
    <source>
        <dbReference type="Proteomes" id="UP000705823"/>
    </source>
</evidence>
<dbReference type="PANTHER" id="PTHR46401">
    <property type="entry name" value="GLYCOSYLTRANSFERASE WBBK-RELATED"/>
    <property type="match status" value="1"/>
</dbReference>
<dbReference type="OrthoDB" id="132546at2157"/>
<keyword evidence="5" id="KW-1185">Reference proteome</keyword>
<dbReference type="InterPro" id="IPR001296">
    <property type="entry name" value="Glyco_trans_1"/>
</dbReference>
<dbReference type="InterPro" id="IPR028098">
    <property type="entry name" value="Glyco_trans_4-like_N"/>
</dbReference>
<dbReference type="Pfam" id="PF00534">
    <property type="entry name" value="Glycos_transf_1"/>
    <property type="match status" value="1"/>
</dbReference>
<organism evidence="4 5">
    <name type="scientific">Halonotius terrestris</name>
    <dbReference type="NCBI Taxonomy" id="2487750"/>
    <lineage>
        <taxon>Archaea</taxon>
        <taxon>Methanobacteriati</taxon>
        <taxon>Methanobacteriota</taxon>
        <taxon>Stenosarchaea group</taxon>
        <taxon>Halobacteria</taxon>
        <taxon>Halobacteriales</taxon>
        <taxon>Haloferacaceae</taxon>
        <taxon>Halonotius</taxon>
    </lineage>
</organism>
<evidence type="ECO:0000259" key="2">
    <source>
        <dbReference type="Pfam" id="PF00534"/>
    </source>
</evidence>
<dbReference type="EMBL" id="RKLU01000011">
    <property type="protein sequence ID" value="TQQ78582.1"/>
    <property type="molecule type" value="Genomic_DNA"/>
</dbReference>
<feature type="domain" description="Glycosyltransferase subfamily 4-like N-terminal" evidence="3">
    <location>
        <begin position="164"/>
        <end position="222"/>
    </location>
</feature>
<accession>A0A8J8P776</accession>
<name>A0A8J8P776_9EURY</name>
<evidence type="ECO:0000256" key="1">
    <source>
        <dbReference type="ARBA" id="ARBA00022679"/>
    </source>
</evidence>
<dbReference type="Proteomes" id="UP000705823">
    <property type="component" value="Unassembled WGS sequence"/>
</dbReference>
<dbReference type="AlphaFoldDB" id="A0A8J8P776"/>
<dbReference type="Gene3D" id="3.40.50.2000">
    <property type="entry name" value="Glycogen Phosphorylase B"/>
    <property type="match status" value="2"/>
</dbReference>
<gene>
    <name evidence="4" type="ORF">EGH24_13755</name>
</gene>
<protein>
    <submittedName>
        <fullName evidence="4">Glycosyltransferase</fullName>
    </submittedName>
</protein>
<keyword evidence="1" id="KW-0808">Transferase</keyword>
<sequence>MTATEEQLDERDSAVDVAAVDAPPAPDVDAVVAHEHYPARGGGEVVADTLADVFDAPVVTGWLADADYSTHDPTELLADSPANVLRSLFGNPLVRDLFYMFAWESAPPLRDHDVILQSGNAPTWYVPDTEQTIVKYVHSPPRNPFDLFWRETAETAGWRQLLQPGYVADRLYKKAARQLWKNRTDAVDVWVCNSEVVAKRTRKYLGVPDEKIRVVYPPVAVDDYEPRDGGDYLLFLSRLAPSKHVGTAIEAVRGTDHELVIAGDGAEREVAEQAAATEPNITYRGYVPDDEKRELLQGARGLVFLAEQEDFGMVPVEAMAAGTPVIGVAEGFTKYQLRGGGNGLLVEREADDVRAAADRLRDDGVAWDAAELHAFAAQFSEPRFAAEMQAVVQEAVNATKLEVQLRDP</sequence>